<evidence type="ECO:0000313" key="1">
    <source>
        <dbReference type="EMBL" id="KIM35654.1"/>
    </source>
</evidence>
<organism evidence="1 2">
    <name type="scientific">Hebeloma cylindrosporum</name>
    <dbReference type="NCBI Taxonomy" id="76867"/>
    <lineage>
        <taxon>Eukaryota</taxon>
        <taxon>Fungi</taxon>
        <taxon>Dikarya</taxon>
        <taxon>Basidiomycota</taxon>
        <taxon>Agaricomycotina</taxon>
        <taxon>Agaricomycetes</taxon>
        <taxon>Agaricomycetidae</taxon>
        <taxon>Agaricales</taxon>
        <taxon>Agaricineae</taxon>
        <taxon>Hymenogastraceae</taxon>
        <taxon>Hebeloma</taxon>
    </lineage>
</organism>
<dbReference type="Proteomes" id="UP000053424">
    <property type="component" value="Unassembled WGS sequence"/>
</dbReference>
<dbReference type="HOGENOM" id="CLU_045278_1_0_1"/>
<evidence type="ECO:0008006" key="3">
    <source>
        <dbReference type="Google" id="ProtNLM"/>
    </source>
</evidence>
<keyword evidence="2" id="KW-1185">Reference proteome</keyword>
<dbReference type="EMBL" id="KN831816">
    <property type="protein sequence ID" value="KIM35654.1"/>
    <property type="molecule type" value="Genomic_DNA"/>
</dbReference>
<reference evidence="1 2" key="1">
    <citation type="submission" date="2014-04" db="EMBL/GenBank/DDBJ databases">
        <authorList>
            <consortium name="DOE Joint Genome Institute"/>
            <person name="Kuo A."/>
            <person name="Gay G."/>
            <person name="Dore J."/>
            <person name="Kohler A."/>
            <person name="Nagy L.G."/>
            <person name="Floudas D."/>
            <person name="Copeland A."/>
            <person name="Barry K.W."/>
            <person name="Cichocki N."/>
            <person name="Veneault-Fourrey C."/>
            <person name="LaButti K."/>
            <person name="Lindquist E.A."/>
            <person name="Lipzen A."/>
            <person name="Lundell T."/>
            <person name="Morin E."/>
            <person name="Murat C."/>
            <person name="Sun H."/>
            <person name="Tunlid A."/>
            <person name="Henrissat B."/>
            <person name="Grigoriev I.V."/>
            <person name="Hibbett D.S."/>
            <person name="Martin F."/>
            <person name="Nordberg H.P."/>
            <person name="Cantor M.N."/>
            <person name="Hua S.X."/>
        </authorList>
    </citation>
    <scope>NUCLEOTIDE SEQUENCE [LARGE SCALE GENOMIC DNA]</scope>
    <source>
        <strain evidence="2">h7</strain>
    </source>
</reference>
<accession>A0A0C3BUC2</accession>
<reference evidence="2" key="2">
    <citation type="submission" date="2015-01" db="EMBL/GenBank/DDBJ databases">
        <title>Evolutionary Origins and Diversification of the Mycorrhizal Mutualists.</title>
        <authorList>
            <consortium name="DOE Joint Genome Institute"/>
            <consortium name="Mycorrhizal Genomics Consortium"/>
            <person name="Kohler A."/>
            <person name="Kuo A."/>
            <person name="Nagy L.G."/>
            <person name="Floudas D."/>
            <person name="Copeland A."/>
            <person name="Barry K.W."/>
            <person name="Cichocki N."/>
            <person name="Veneault-Fourrey C."/>
            <person name="LaButti K."/>
            <person name="Lindquist E.A."/>
            <person name="Lipzen A."/>
            <person name="Lundell T."/>
            <person name="Morin E."/>
            <person name="Murat C."/>
            <person name="Riley R."/>
            <person name="Ohm R."/>
            <person name="Sun H."/>
            <person name="Tunlid A."/>
            <person name="Henrissat B."/>
            <person name="Grigoriev I.V."/>
            <person name="Hibbett D.S."/>
            <person name="Martin F."/>
        </authorList>
    </citation>
    <scope>NUCLEOTIDE SEQUENCE [LARGE SCALE GENOMIC DNA]</scope>
    <source>
        <strain evidence="2">h7</strain>
    </source>
</reference>
<evidence type="ECO:0000313" key="2">
    <source>
        <dbReference type="Proteomes" id="UP000053424"/>
    </source>
</evidence>
<name>A0A0C3BUC2_HEBCY</name>
<protein>
    <recommendedName>
        <fullName evidence="3">F-box domain-containing protein</fullName>
    </recommendedName>
</protein>
<sequence>MVSILQSLSQELIDEIIDVGVAMEDNICDDIWRSKWNFLSSCALVCRSFLPRSQQHLFSQIHLGDNLDRNKRVRGLRRLSRILQESPHIAGYVRELHLKLPCDDNTWVTEEFLFLSIMERIKESKGSLQKLTLLNHAYPKPLHDPAAFVTHFSNRFISPFITFLDIHSLQVPTAIFWACVNLTHLKLHLADFELTPSPSLGIVLRPQIKILQYGLSHPAISKLLGIHTVPISLSSLRVLKLGKARPPDLACLQTIIDTSGGSLEVLDLFEEGPIFDGLSKYHIPIDGCINLSKSTSVQFLCFGAFLGRPGTDHLSGVWNTLQTVPTENRVRKISLTICIDFLNTTRTGPSGCVNANWEELDHEINRISMGSL</sequence>
<dbReference type="OrthoDB" id="2745898at2759"/>
<gene>
    <name evidence="1" type="ORF">M413DRAFT_32313</name>
</gene>
<proteinExistence type="predicted"/>
<dbReference type="AlphaFoldDB" id="A0A0C3BUC2"/>